<comment type="caution">
    <text evidence="1">The sequence shown here is derived from an EMBL/GenBank/DDBJ whole genome shotgun (WGS) entry which is preliminary data.</text>
</comment>
<name>A0ABS4MH17_9LACO</name>
<dbReference type="RefSeq" id="WP_209687694.1">
    <property type="nucleotide sequence ID" value="NZ_JAGGLU010000025.1"/>
</dbReference>
<dbReference type="EMBL" id="JAGGLU010000025">
    <property type="protein sequence ID" value="MBP2058983.1"/>
    <property type="molecule type" value="Genomic_DNA"/>
</dbReference>
<organism evidence="1 2">
    <name type="scientific">Lactobacillus colini</name>
    <dbReference type="NCBI Taxonomy" id="1819254"/>
    <lineage>
        <taxon>Bacteria</taxon>
        <taxon>Bacillati</taxon>
        <taxon>Bacillota</taxon>
        <taxon>Bacilli</taxon>
        <taxon>Lactobacillales</taxon>
        <taxon>Lactobacillaceae</taxon>
        <taxon>Lactobacillus</taxon>
    </lineage>
</organism>
<gene>
    <name evidence="1" type="ORF">J2Z60_002184</name>
</gene>
<proteinExistence type="predicted"/>
<evidence type="ECO:0000313" key="1">
    <source>
        <dbReference type="EMBL" id="MBP2058983.1"/>
    </source>
</evidence>
<dbReference type="Pfam" id="PF09709">
    <property type="entry name" value="Cas_Csd1"/>
    <property type="match status" value="3"/>
</dbReference>
<reference evidence="1 2" key="1">
    <citation type="submission" date="2021-03" db="EMBL/GenBank/DDBJ databases">
        <title>Genomic Encyclopedia of Type Strains, Phase IV (KMG-IV): sequencing the most valuable type-strain genomes for metagenomic binning, comparative biology and taxonomic classification.</title>
        <authorList>
            <person name="Goeker M."/>
        </authorList>
    </citation>
    <scope>NUCLEOTIDE SEQUENCE [LARGE SCALE GENOMIC DNA]</scope>
    <source>
        <strain evidence="1 2">DSM 101872</strain>
    </source>
</reference>
<dbReference type="NCBIfam" id="TIGR01863">
    <property type="entry name" value="cas_Csd1"/>
    <property type="match status" value="1"/>
</dbReference>
<dbReference type="Proteomes" id="UP001519292">
    <property type="component" value="Unassembled WGS sequence"/>
</dbReference>
<sequence>MTWFSDLVDIYDQNKDLVGIPKSKEEDRMVTLLPISHRMVNVPIQIEIDETGNFISADAVYKSDQKTVIPTTEDSASRSSGIFPMPVDDKLKYVSRDYYKWSKNKKDKKYYEAYIKQLQQYADYLDTNGSDISRRTIAAIFKYVSNHDVLSDLTNIQHLFGEKQTGYDIQKTWKGKDEKPLVYQVATGSPLDSYVRFKVILKATTTNNRWENPVLFNDWIKYYNHVLSKKNLGLDYITASEKEILTKKHLNGILPVANNAKLISANDTSNYTFRGRFLDSSEVVGLNYEKSQKAQLALKWLIEKQGFSISDREYLAWGVKEDFSVANDYQNSVVMMALINSEKNKKPTTNEALANEIKGLLIKGINEHNVRLSDKTYIMELEAPVPGRIDILYYQTLNVEKYIDKLSSWYGKTAISTNDKKLPSLGTIAKLAYGTVGDDKKVRINNKLYKNVVSELVRIILTYQVVPDELLLAIFRKAVHPLSFGKSSDYGSYITWNNTINTAARLYRTKYSDEKFKLYLDTQNISSAYLFGRLLALAYILEYATYDDNERNNRRTIAERYMAQFVNRPLDTWKNIYLRLQPYFGKKSSTINPDFIKYEIDLILDKIKVLSNTNDELNRSLMGSGEFLIGFVQQRNIGYQKKNNPEIDAKDEKTYQLNSEIDNRSYLFGRLLGIADSIERQTLNEQDDARLTNAQRYMRTFVLRPLETWKTIYSNIQPYINQSAYAVKNDQVITEITNKLSTMDDLNQPLNGIFLIGFAQQKIYLLKKDKKIIESLSNLDTKNLDRSYLFGRLLAISDILEKNVLISNAINRPTNVKIYLSSFLIRPVSTWKTIYNRLKPYINRSKYKSTAENMIQEISSKLDMNITNEQPLSGLSLVGYAQQKVAWNKFEYKKEK</sequence>
<protein>
    <submittedName>
        <fullName evidence="1">CRISPR-associated protein Csd1</fullName>
    </submittedName>
</protein>
<keyword evidence="2" id="KW-1185">Reference proteome</keyword>
<evidence type="ECO:0000313" key="2">
    <source>
        <dbReference type="Proteomes" id="UP001519292"/>
    </source>
</evidence>
<dbReference type="InterPro" id="IPR010144">
    <property type="entry name" value="CRISPR-assoc_prot_Csd1-typ"/>
</dbReference>
<accession>A0ABS4MH17</accession>